<dbReference type="GO" id="GO:0008483">
    <property type="term" value="F:transaminase activity"/>
    <property type="evidence" value="ECO:0007669"/>
    <property type="project" value="UniProtKB-KW"/>
</dbReference>
<accession>A0ABY8DA57</accession>
<dbReference type="EMBL" id="CP120373">
    <property type="protein sequence ID" value="WEX87770.1"/>
    <property type="molecule type" value="Genomic_DNA"/>
</dbReference>
<proteinExistence type="predicted"/>
<evidence type="ECO:0000313" key="3">
    <source>
        <dbReference type="Proteomes" id="UP001229355"/>
    </source>
</evidence>
<dbReference type="InterPro" id="IPR001544">
    <property type="entry name" value="Aminotrans_IV"/>
</dbReference>
<evidence type="ECO:0000256" key="1">
    <source>
        <dbReference type="ARBA" id="ARBA00014472"/>
    </source>
</evidence>
<keyword evidence="2" id="KW-0808">Transferase</keyword>
<reference evidence="2 3" key="1">
    <citation type="submission" date="2023-03" db="EMBL/GenBank/DDBJ databases">
        <authorList>
            <person name="Kaur S."/>
            <person name="Espinosa-Saiz D."/>
            <person name="Velazquez E."/>
            <person name="Menendez E."/>
            <person name="diCenzo G.C."/>
        </authorList>
    </citation>
    <scope>NUCLEOTIDE SEQUENCE [LARGE SCALE GENOMIC DNA]</scope>
    <source>
        <strain evidence="2 3">LMG 24692</strain>
    </source>
</reference>
<sequence length="271" mass="29486">MSAEASIYQAQINGRPATSAELIPLAFAGFAHFTAMQVRNRRVKGLDLHLARLRKASLEFFGRALPDEQLQSYIKTAIDGGPEDQSLTATIFSRNGEFTADSMDVEPAVLVRTGAPSDGPKGPLRLSAVDHERPLTAIKHVGEAGKTYYLHHAIRQGFDDAAFVDRRGRLSEATIWNLVFWDGEAVIWPKAAILNGTMMAIVQRQLDRLGIPQRNEEIALDRLGGLSGAAVMNSWTPGVAVTGIASNAIPEAKPFISLLHKAYEAEPANFL</sequence>
<dbReference type="RefSeq" id="WP_280659790.1">
    <property type="nucleotide sequence ID" value="NZ_CP120373.1"/>
</dbReference>
<dbReference type="InterPro" id="IPR036038">
    <property type="entry name" value="Aminotransferase-like"/>
</dbReference>
<gene>
    <name evidence="2" type="ORF">PZN02_000199</name>
</gene>
<dbReference type="Proteomes" id="UP001229355">
    <property type="component" value="Chromosome 1"/>
</dbReference>
<dbReference type="InterPro" id="IPR043132">
    <property type="entry name" value="BCAT-like_C"/>
</dbReference>
<dbReference type="SUPFAM" id="SSF56752">
    <property type="entry name" value="D-aminoacid aminotransferase-like PLP-dependent enzymes"/>
    <property type="match status" value="1"/>
</dbReference>
<organism evidence="2 3">
    <name type="scientific">Sinorhizobium garamanticum</name>
    <dbReference type="NCBI Taxonomy" id="680247"/>
    <lineage>
        <taxon>Bacteria</taxon>
        <taxon>Pseudomonadati</taxon>
        <taxon>Pseudomonadota</taxon>
        <taxon>Alphaproteobacteria</taxon>
        <taxon>Hyphomicrobiales</taxon>
        <taxon>Rhizobiaceae</taxon>
        <taxon>Sinorhizobium/Ensifer group</taxon>
        <taxon>Sinorhizobium</taxon>
    </lineage>
</organism>
<dbReference type="InterPro" id="IPR043131">
    <property type="entry name" value="BCAT-like_N"/>
</dbReference>
<dbReference type="NCBIfam" id="NF006734">
    <property type="entry name" value="PRK09266.1"/>
    <property type="match status" value="1"/>
</dbReference>
<dbReference type="Gene3D" id="3.30.470.10">
    <property type="match status" value="1"/>
</dbReference>
<name>A0ABY8DA57_9HYPH</name>
<keyword evidence="3" id="KW-1185">Reference proteome</keyword>
<dbReference type="Pfam" id="PF01063">
    <property type="entry name" value="Aminotran_4"/>
    <property type="match status" value="1"/>
</dbReference>
<protein>
    <recommendedName>
        <fullName evidence="1">Probable branched-chain-amino-acid aminotransferase</fullName>
    </recommendedName>
</protein>
<evidence type="ECO:0000313" key="2">
    <source>
        <dbReference type="EMBL" id="WEX87770.1"/>
    </source>
</evidence>
<keyword evidence="2" id="KW-0032">Aminotransferase</keyword>
<dbReference type="Gene3D" id="3.20.10.10">
    <property type="entry name" value="D-amino Acid Aminotransferase, subunit A, domain 2"/>
    <property type="match status" value="1"/>
</dbReference>